<dbReference type="InterPro" id="IPR013762">
    <property type="entry name" value="Integrase-like_cat_sf"/>
</dbReference>
<evidence type="ECO:0000256" key="1">
    <source>
        <dbReference type="ARBA" id="ARBA00008857"/>
    </source>
</evidence>
<evidence type="ECO:0000256" key="2">
    <source>
        <dbReference type="ARBA" id="ARBA00023125"/>
    </source>
</evidence>
<dbReference type="PANTHER" id="PTHR30349">
    <property type="entry name" value="PHAGE INTEGRASE-RELATED"/>
    <property type="match status" value="1"/>
</dbReference>
<evidence type="ECO:0000313" key="5">
    <source>
        <dbReference type="Proteomes" id="UP000823633"/>
    </source>
</evidence>
<accession>A0A9D9HAV3</accession>
<organism evidence="4 5">
    <name type="scientific">Candidatus Aphodenecus pullistercoris</name>
    <dbReference type="NCBI Taxonomy" id="2840669"/>
    <lineage>
        <taxon>Bacteria</taxon>
        <taxon>Pseudomonadati</taxon>
        <taxon>Spirochaetota</taxon>
        <taxon>Spirochaetia</taxon>
        <taxon>Spirochaetales</taxon>
        <taxon>Candidatus Aphodenecus</taxon>
    </lineage>
</organism>
<name>A0A9D9HAV3_9SPIR</name>
<dbReference type="EMBL" id="JADIMU010000021">
    <property type="protein sequence ID" value="MBO8442772.1"/>
    <property type="molecule type" value="Genomic_DNA"/>
</dbReference>
<keyword evidence="3" id="KW-0233">DNA recombination</keyword>
<dbReference type="GO" id="GO:0003677">
    <property type="term" value="F:DNA binding"/>
    <property type="evidence" value="ECO:0007669"/>
    <property type="project" value="UniProtKB-KW"/>
</dbReference>
<dbReference type="SUPFAM" id="SSF56349">
    <property type="entry name" value="DNA breaking-rejoining enzymes"/>
    <property type="match status" value="1"/>
</dbReference>
<evidence type="ECO:0000256" key="3">
    <source>
        <dbReference type="ARBA" id="ARBA00023172"/>
    </source>
</evidence>
<comment type="caution">
    <text evidence="4">The sequence shown here is derived from an EMBL/GenBank/DDBJ whole genome shotgun (WGS) entry which is preliminary data.</text>
</comment>
<comment type="similarity">
    <text evidence="1">Belongs to the 'phage' integrase family.</text>
</comment>
<gene>
    <name evidence="4" type="ORF">IAC42_03315</name>
</gene>
<dbReference type="Gene3D" id="1.10.443.10">
    <property type="entry name" value="Intergrase catalytic core"/>
    <property type="match status" value="1"/>
</dbReference>
<reference evidence="4" key="2">
    <citation type="journal article" date="2021" name="PeerJ">
        <title>Extensive microbial diversity within the chicken gut microbiome revealed by metagenomics and culture.</title>
        <authorList>
            <person name="Gilroy R."/>
            <person name="Ravi A."/>
            <person name="Getino M."/>
            <person name="Pursley I."/>
            <person name="Horton D.L."/>
            <person name="Alikhan N.F."/>
            <person name="Baker D."/>
            <person name="Gharbi K."/>
            <person name="Hall N."/>
            <person name="Watson M."/>
            <person name="Adriaenssens E.M."/>
            <person name="Foster-Nyarko E."/>
            <person name="Jarju S."/>
            <person name="Secka A."/>
            <person name="Antonio M."/>
            <person name="Oren A."/>
            <person name="Chaudhuri R.R."/>
            <person name="La Ragione R."/>
            <person name="Hildebrand F."/>
            <person name="Pallen M.J."/>
        </authorList>
    </citation>
    <scope>NUCLEOTIDE SEQUENCE</scope>
    <source>
        <strain evidence="4">11167</strain>
    </source>
</reference>
<dbReference type="Proteomes" id="UP000823633">
    <property type="component" value="Unassembled WGS sequence"/>
</dbReference>
<dbReference type="InterPro" id="IPR010998">
    <property type="entry name" value="Integrase_recombinase_N"/>
</dbReference>
<dbReference type="PANTHER" id="PTHR30349:SF41">
    <property type="entry name" value="INTEGRASE_RECOMBINASE PROTEIN MJ0367-RELATED"/>
    <property type="match status" value="1"/>
</dbReference>
<dbReference type="GO" id="GO:0006310">
    <property type="term" value="P:DNA recombination"/>
    <property type="evidence" value="ECO:0007669"/>
    <property type="project" value="UniProtKB-KW"/>
</dbReference>
<dbReference type="Gene3D" id="1.10.150.130">
    <property type="match status" value="1"/>
</dbReference>
<proteinExistence type="inferred from homology"/>
<protein>
    <submittedName>
        <fullName evidence="4">Site-specific integrase</fullName>
    </submittedName>
</protein>
<dbReference type="InterPro" id="IPR050090">
    <property type="entry name" value="Tyrosine_recombinase_XerCD"/>
</dbReference>
<sequence>MFYNIRRSTMGITIGDVSIYKRGRKEYNGVKRKPSWYCQLRNPLTGQFPGGRTYSVTKLAKQLGYRNTFKLNGTDAKNIVQEAISKGLIKGVSQYEVDGSLSPLIPYVEKILNYDESPWVQSENRRKIDRLSRANVKNMESAFRLHAKPHIDPKTTIIGFSKLDAQKLQDKMHEAGASPDNINMAIKAMRTAYNFAVQTDIVDFNPFSYVKPYSVKRREREILSRAEAKQVLEFMQIFAQESPSRHVAYLAAKLAVYGGMRESEIRVFSLNKLKRVMNDAGEPTPFYKVDVSESWVDAEKDIGPTKERYKRTTVIHEDLVKELIAFAEKYGRSESDLLFASFSKGKSSQPYVKNIFQDYFYDALEAMGISKEIRMSRHIDFQSLRHFHDSESKASAERLEPYKAEIRAAIGHKSKTVDELIYTHDTPTSLVTLGVMSKHILDTK</sequence>
<dbReference type="GO" id="GO:0015074">
    <property type="term" value="P:DNA integration"/>
    <property type="evidence" value="ECO:0007669"/>
    <property type="project" value="InterPro"/>
</dbReference>
<reference evidence="4" key="1">
    <citation type="submission" date="2020-10" db="EMBL/GenBank/DDBJ databases">
        <authorList>
            <person name="Gilroy R."/>
        </authorList>
    </citation>
    <scope>NUCLEOTIDE SEQUENCE</scope>
    <source>
        <strain evidence="4">11167</strain>
    </source>
</reference>
<evidence type="ECO:0000313" key="4">
    <source>
        <dbReference type="EMBL" id="MBO8442772.1"/>
    </source>
</evidence>
<dbReference type="AlphaFoldDB" id="A0A9D9HAV3"/>
<dbReference type="InterPro" id="IPR011010">
    <property type="entry name" value="DNA_brk_join_enz"/>
</dbReference>
<keyword evidence="2" id="KW-0238">DNA-binding</keyword>